<organism evidence="2 3">
    <name type="scientific">Micromonospora coxensis</name>
    <dbReference type="NCBI Taxonomy" id="356852"/>
    <lineage>
        <taxon>Bacteria</taxon>
        <taxon>Bacillati</taxon>
        <taxon>Actinomycetota</taxon>
        <taxon>Actinomycetes</taxon>
        <taxon>Micromonosporales</taxon>
        <taxon>Micromonosporaceae</taxon>
        <taxon>Micromonospora</taxon>
    </lineage>
</organism>
<dbReference type="RefSeq" id="WP_157744911.1">
    <property type="nucleotide sequence ID" value="NZ_LT607753.1"/>
</dbReference>
<keyword evidence="1" id="KW-1133">Transmembrane helix</keyword>
<accession>A0A1C5GZA5</accession>
<keyword evidence="1" id="KW-0472">Membrane</keyword>
<name>A0A1C5GZA5_9ACTN</name>
<dbReference type="OrthoDB" id="3297788at2"/>
<keyword evidence="1" id="KW-0812">Transmembrane</keyword>
<keyword evidence="3" id="KW-1185">Reference proteome</keyword>
<feature type="transmembrane region" description="Helical" evidence="1">
    <location>
        <begin position="59"/>
        <end position="78"/>
    </location>
</feature>
<gene>
    <name evidence="2" type="ORF">GA0070614_0602</name>
</gene>
<evidence type="ECO:0000313" key="2">
    <source>
        <dbReference type="EMBL" id="SCG39149.1"/>
    </source>
</evidence>
<evidence type="ECO:0000313" key="3">
    <source>
        <dbReference type="Proteomes" id="UP000198215"/>
    </source>
</evidence>
<protein>
    <submittedName>
        <fullName evidence="2">Uncharacterized protein</fullName>
    </submittedName>
</protein>
<feature type="transmembrane region" description="Helical" evidence="1">
    <location>
        <begin position="32"/>
        <end position="53"/>
    </location>
</feature>
<sequence length="163" mass="18083">MQNVTSHDGRTWRVGRRRLAWQPRMPRWVRKLWWVADGLSDPITGLLALLAVIAMLPGLLWYGLNWLACLLATPLAWLGRVAFGRPVPVVAYPEDAKHTEYWGAADGIAAADELAREVIGEIRDRGLPLSLTAPAVPAAFEQDPSEQPVLGRITSRLQRDSKG</sequence>
<evidence type="ECO:0000256" key="1">
    <source>
        <dbReference type="SAM" id="Phobius"/>
    </source>
</evidence>
<dbReference type="Proteomes" id="UP000198215">
    <property type="component" value="Chromosome I"/>
</dbReference>
<dbReference type="AlphaFoldDB" id="A0A1C5GZA5"/>
<proteinExistence type="predicted"/>
<reference evidence="3" key="1">
    <citation type="submission" date="2016-06" db="EMBL/GenBank/DDBJ databases">
        <authorList>
            <person name="Varghese N."/>
            <person name="Submissions Spin"/>
        </authorList>
    </citation>
    <scope>NUCLEOTIDE SEQUENCE [LARGE SCALE GENOMIC DNA]</scope>
    <source>
        <strain evidence="3">DSM 45161</strain>
    </source>
</reference>
<dbReference type="EMBL" id="LT607753">
    <property type="protein sequence ID" value="SCG39149.1"/>
    <property type="molecule type" value="Genomic_DNA"/>
</dbReference>